<feature type="region of interest" description="Disordered" evidence="9">
    <location>
        <begin position="1053"/>
        <end position="1121"/>
    </location>
</feature>
<feature type="transmembrane region" description="Helical" evidence="10">
    <location>
        <begin position="799"/>
        <end position="819"/>
    </location>
</feature>
<dbReference type="Pfam" id="PF00209">
    <property type="entry name" value="SNF"/>
    <property type="match status" value="3"/>
</dbReference>
<feature type="compositionally biased region" description="Basic and acidic residues" evidence="9">
    <location>
        <begin position="1106"/>
        <end position="1115"/>
    </location>
</feature>
<dbReference type="STRING" id="70667.A0A183SEV3"/>
<dbReference type="PROSITE" id="PS50267">
    <property type="entry name" value="NA_NEUROTRAN_SYMP_3"/>
    <property type="match status" value="1"/>
</dbReference>
<evidence type="ECO:0000256" key="10">
    <source>
        <dbReference type="SAM" id="Phobius"/>
    </source>
</evidence>
<feature type="transmembrane region" description="Helical" evidence="10">
    <location>
        <begin position="672"/>
        <end position="697"/>
    </location>
</feature>
<accession>A0A183SEV3</accession>
<gene>
    <name evidence="11" type="ORF">SSLN_LOCUS2751</name>
</gene>
<feature type="binding site" evidence="6">
    <location>
        <position position="63"/>
    </location>
    <ligand>
        <name>Na(+)</name>
        <dbReference type="ChEBI" id="CHEBI:29101"/>
        <label>1</label>
    </ligand>
</feature>
<evidence type="ECO:0000313" key="11">
    <source>
        <dbReference type="EMBL" id="VDL89136.1"/>
    </source>
</evidence>
<evidence type="ECO:0000256" key="3">
    <source>
        <dbReference type="ARBA" id="ARBA00022692"/>
    </source>
</evidence>
<dbReference type="SUPFAM" id="SSF161070">
    <property type="entry name" value="SNF-like"/>
    <property type="match status" value="2"/>
</dbReference>
<evidence type="ECO:0000256" key="5">
    <source>
        <dbReference type="ARBA" id="ARBA00023136"/>
    </source>
</evidence>
<dbReference type="WBParaSite" id="SSLN_0000283801-mRNA-1">
    <property type="protein sequence ID" value="SSLN_0000283801-mRNA-1"/>
    <property type="gene ID" value="SSLN_0000283801"/>
</dbReference>
<reference evidence="11 12" key="2">
    <citation type="submission" date="2018-11" db="EMBL/GenBank/DDBJ databases">
        <authorList>
            <consortium name="Pathogen Informatics"/>
        </authorList>
    </citation>
    <scope>NUCLEOTIDE SEQUENCE [LARGE SCALE GENOMIC DNA]</scope>
    <source>
        <strain evidence="11 12">NST_G2</strain>
    </source>
</reference>
<keyword evidence="3 8" id="KW-0812">Transmembrane</keyword>
<keyword evidence="12" id="KW-1185">Reference proteome</keyword>
<feature type="transmembrane region" description="Helical" evidence="10">
    <location>
        <begin position="768"/>
        <end position="793"/>
    </location>
</feature>
<sequence length="1149" mass="126335">MLACLTGFYADSSWLDIYEIDPENDMDDVQVTYQPTKPVDRATWGGKIEFVLSCVSYAVGLGNVWRFPYLCHKNGGGAFLFPYVLMLIFVGLPLFFLEFAFGQFASLGPISIWNVSPLFKGIGYAMVAVSWLLSLYYNVIVSQALFYLFASFTSELPWSHCNNSWNYMGTCRTSFNETAPNASMGGLVTSPAEDFFEITKLHLFSQILFNSVENRSQHLKTSLIYSIRSREVERHRGDGRTILEAFSLPPACLDPHGAGADKRGSVVRQGKASISLISQSNCLSSIHHFHNSRLVRLFGFMSSTYRRLYLSDPISASVIGVRHLPTHGHDRVGLAFKTHQRLQAKMLSLQLCAIFFEFHVVESVVDKSETKIGVVGLLDAESGRASFLHLEFGAKVETVSILDHVSHASKGLAGFGDPMGDLIVDFGAAGEIAAQAGGIHRFQLGTIDIDVCSGVDGIGRRLIHHNNFLCVDVKSEVVTGGSDEVRAPLHYLFCRCIECAVVSGEKFVDCGCGDTRVEVHLSLVEESTVHPVSYFTACFPYLILTILLVRGVLLPGSLKGILYYIKPEFHRLQDPRVWVDAATQIFFSLGCCSGSLIAMSSFNPFKNNCCRDAVIVACINCATSVYAGFVVFANLGFMAHVKNVSMEHVAKAGPGLAFVVYPEAIAQMPFPVLWSICFFLMLTTLGLGSQFAIVETVMSGVEDELRRVGRLTSRWSKMAFRYSQFRFDATAAPPLPTHLDPFPSPLPANSSLIRVPSPSHNAPLSSRVGLCVVNFFLGLPMICKGGYFLLFLVDWSMSGYPLMFICLSEITVLAYSYGLRQFLKDIELMIKERPNWYWRICWLVITPGITIALIIFSIVSSQRMQLDTYMFPQWAESLAYLIAAFPIICIPMWLIYKYCVEGGWILFTEFLKPVTEWGPAQDEHRAEFISMIRSSESLKRHDLPGSGVCLSSSYIPPGLGDAEAYPPHRANMVLGSGIVLGSTKGLESENGFFQSKLSVAEKLTQAHNKEILKKVGSDLGQISDGMTASQLALATLCAVKEVQPYSVAYENHQTEKKTSAHSGHLMPPAASNQCAITNSPTDSEVPATPKTSTTEATLHGPPTEGDGPRRQDESQLQRQGVEFAIVSSIAAASKAQQHGTASEKADASS</sequence>
<feature type="binding site" evidence="6">
    <location>
        <position position="685"/>
    </location>
    <ligand>
        <name>Na(+)</name>
        <dbReference type="ChEBI" id="CHEBI:29101"/>
        <label>1</label>
    </ligand>
</feature>
<feature type="compositionally biased region" description="Polar residues" evidence="9">
    <location>
        <begin position="1070"/>
        <end position="1082"/>
    </location>
</feature>
<proteinExistence type="inferred from homology"/>
<feature type="transmembrane region" description="Helical" evidence="10">
    <location>
        <begin position="80"/>
        <end position="101"/>
    </location>
</feature>
<evidence type="ECO:0000313" key="13">
    <source>
        <dbReference type="WBParaSite" id="SSLN_0000283801-mRNA-1"/>
    </source>
</evidence>
<dbReference type="EMBL" id="UYSU01032325">
    <property type="protein sequence ID" value="VDL89136.1"/>
    <property type="molecule type" value="Genomic_DNA"/>
</dbReference>
<keyword evidence="7" id="KW-1015">Disulfide bond</keyword>
<dbReference type="PRINTS" id="PR00176">
    <property type="entry name" value="NANEUSMPORT"/>
</dbReference>
<reference evidence="13" key="1">
    <citation type="submission" date="2016-06" db="UniProtKB">
        <authorList>
            <consortium name="WormBaseParasite"/>
        </authorList>
    </citation>
    <scope>IDENTIFICATION</scope>
</reference>
<keyword evidence="2 8" id="KW-0813">Transport</keyword>
<dbReference type="GO" id="GO:0046872">
    <property type="term" value="F:metal ion binding"/>
    <property type="evidence" value="ECO:0007669"/>
    <property type="project" value="UniProtKB-KW"/>
</dbReference>
<comment type="subcellular location">
    <subcellularLocation>
        <location evidence="1">Membrane</location>
        <topology evidence="1">Multi-pass membrane protein</topology>
    </subcellularLocation>
</comment>
<dbReference type="GO" id="GO:0015293">
    <property type="term" value="F:symporter activity"/>
    <property type="evidence" value="ECO:0007669"/>
    <property type="project" value="UniProtKB-KW"/>
</dbReference>
<dbReference type="OrthoDB" id="6581954at2759"/>
<protein>
    <recommendedName>
        <fullName evidence="8">Transporter</fullName>
    </recommendedName>
</protein>
<feature type="binding site" evidence="6">
    <location>
        <position position="689"/>
    </location>
    <ligand>
        <name>Na(+)</name>
        <dbReference type="ChEBI" id="CHEBI:29101"/>
        <label>1</label>
    </ligand>
</feature>
<keyword evidence="8" id="KW-0769">Symport</keyword>
<evidence type="ECO:0000256" key="2">
    <source>
        <dbReference type="ARBA" id="ARBA00022448"/>
    </source>
</evidence>
<evidence type="ECO:0000256" key="9">
    <source>
        <dbReference type="SAM" id="MobiDB-lite"/>
    </source>
</evidence>
<keyword evidence="6" id="KW-0479">Metal-binding</keyword>
<dbReference type="GO" id="GO:0005886">
    <property type="term" value="C:plasma membrane"/>
    <property type="evidence" value="ECO:0007669"/>
    <property type="project" value="TreeGrafter"/>
</dbReference>
<evidence type="ECO:0000256" key="1">
    <source>
        <dbReference type="ARBA" id="ARBA00004141"/>
    </source>
</evidence>
<keyword evidence="4 10" id="KW-1133">Transmembrane helix</keyword>
<feature type="transmembrane region" description="Helical" evidence="10">
    <location>
        <begin position="878"/>
        <end position="896"/>
    </location>
</feature>
<feature type="transmembrane region" description="Helical" evidence="10">
    <location>
        <begin position="122"/>
        <end position="149"/>
    </location>
</feature>
<keyword evidence="5 10" id="KW-0472">Membrane</keyword>
<dbReference type="InterPro" id="IPR037272">
    <property type="entry name" value="SNS_sf"/>
</dbReference>
<dbReference type="GO" id="GO:0006865">
    <property type="term" value="P:amino acid transport"/>
    <property type="evidence" value="ECO:0007669"/>
    <property type="project" value="TreeGrafter"/>
</dbReference>
<organism evidence="13">
    <name type="scientific">Schistocephalus solidus</name>
    <name type="common">Tapeworm</name>
    <dbReference type="NCBI Taxonomy" id="70667"/>
    <lineage>
        <taxon>Eukaryota</taxon>
        <taxon>Metazoa</taxon>
        <taxon>Spiralia</taxon>
        <taxon>Lophotrochozoa</taxon>
        <taxon>Platyhelminthes</taxon>
        <taxon>Cestoda</taxon>
        <taxon>Eucestoda</taxon>
        <taxon>Diphyllobothriidea</taxon>
        <taxon>Diphyllobothriidae</taxon>
        <taxon>Schistocephalus</taxon>
    </lineage>
</organism>
<feature type="binding site" evidence="6">
    <location>
        <position position="58"/>
    </location>
    <ligand>
        <name>Na(+)</name>
        <dbReference type="ChEBI" id="CHEBI:29101"/>
        <label>1</label>
    </ligand>
</feature>
<feature type="transmembrane region" description="Helical" evidence="10">
    <location>
        <begin position="614"/>
        <end position="637"/>
    </location>
</feature>
<dbReference type="GO" id="GO:0035725">
    <property type="term" value="P:sodium ion transmembrane transport"/>
    <property type="evidence" value="ECO:0007669"/>
    <property type="project" value="TreeGrafter"/>
</dbReference>
<keyword evidence="6" id="KW-0915">Sodium</keyword>
<evidence type="ECO:0000256" key="6">
    <source>
        <dbReference type="PIRSR" id="PIRSR600175-1"/>
    </source>
</evidence>
<feature type="transmembrane region" description="Helical" evidence="10">
    <location>
        <begin position="577"/>
        <end position="602"/>
    </location>
</feature>
<dbReference type="Proteomes" id="UP000275846">
    <property type="component" value="Unassembled WGS sequence"/>
</dbReference>
<evidence type="ECO:0000313" key="12">
    <source>
        <dbReference type="Proteomes" id="UP000275846"/>
    </source>
</evidence>
<dbReference type="PROSITE" id="PS00610">
    <property type="entry name" value="NA_NEUROTRAN_SYMP_1"/>
    <property type="match status" value="1"/>
</dbReference>
<feature type="binding site" evidence="6">
    <location>
        <position position="59"/>
    </location>
    <ligand>
        <name>Na(+)</name>
        <dbReference type="ChEBI" id="CHEBI:29101"/>
        <label>1</label>
    </ligand>
</feature>
<feature type="binding site" evidence="6">
    <location>
        <position position="588"/>
    </location>
    <ligand>
        <name>Na(+)</name>
        <dbReference type="ChEBI" id="CHEBI:29101"/>
        <label>1</label>
    </ligand>
</feature>
<feature type="transmembrane region" description="Helical" evidence="10">
    <location>
        <begin position="840"/>
        <end position="858"/>
    </location>
</feature>
<evidence type="ECO:0000256" key="7">
    <source>
        <dbReference type="PIRSR" id="PIRSR600175-2"/>
    </source>
</evidence>
<dbReference type="AlphaFoldDB" id="A0A183SEV3"/>
<feature type="transmembrane region" description="Helical" evidence="10">
    <location>
        <begin position="541"/>
        <end position="565"/>
    </location>
</feature>
<dbReference type="InterPro" id="IPR000175">
    <property type="entry name" value="Na/ntran_symport"/>
</dbReference>
<feature type="region of interest" description="Disordered" evidence="9">
    <location>
        <begin position="1130"/>
        <end position="1149"/>
    </location>
</feature>
<dbReference type="PANTHER" id="PTHR11616:SF240">
    <property type="entry name" value="BLOATED TUBULES, ISOFORM B-RELATED"/>
    <property type="match status" value="1"/>
</dbReference>
<comment type="similarity">
    <text evidence="8">Belongs to the sodium:neurotransmitter symporter (SNF) (TC 2.A.22) family.</text>
</comment>
<evidence type="ECO:0000256" key="4">
    <source>
        <dbReference type="ARBA" id="ARBA00022989"/>
    </source>
</evidence>
<feature type="disulfide bond" evidence="7">
    <location>
        <begin position="161"/>
        <end position="171"/>
    </location>
</feature>
<evidence type="ECO:0000256" key="8">
    <source>
        <dbReference type="RuleBase" id="RU003732"/>
    </source>
</evidence>
<dbReference type="PANTHER" id="PTHR11616">
    <property type="entry name" value="SODIUM/CHLORIDE DEPENDENT TRANSPORTER"/>
    <property type="match status" value="1"/>
</dbReference>
<name>A0A183SEV3_SCHSO</name>
<feature type="binding site" evidence="6">
    <location>
        <position position="620"/>
    </location>
    <ligand>
        <name>Na(+)</name>
        <dbReference type="ChEBI" id="CHEBI:29101"/>
        <label>1</label>
    </ligand>
</feature>